<dbReference type="GO" id="GO:0006096">
    <property type="term" value="P:glycolytic process"/>
    <property type="evidence" value="ECO:0007669"/>
    <property type="project" value="InterPro"/>
</dbReference>
<proteinExistence type="predicted"/>
<protein>
    <submittedName>
        <fullName evidence="1">Glucose-6-phosphate isomerase</fullName>
        <ecNumber evidence="1">5.3.1.9</ecNumber>
    </submittedName>
</protein>
<dbReference type="RefSeq" id="WP_145168588.1">
    <property type="nucleotide sequence ID" value="NZ_CP036525.1"/>
</dbReference>
<dbReference type="GO" id="GO:0097367">
    <property type="term" value="F:carbohydrate derivative binding"/>
    <property type="evidence" value="ECO:0007669"/>
    <property type="project" value="InterPro"/>
</dbReference>
<dbReference type="PROSITE" id="PS51463">
    <property type="entry name" value="P_GLUCOSE_ISOMERASE_3"/>
    <property type="match status" value="1"/>
</dbReference>
<dbReference type="GO" id="GO:0004347">
    <property type="term" value="F:glucose-6-phosphate isomerase activity"/>
    <property type="evidence" value="ECO:0007669"/>
    <property type="project" value="UniProtKB-EC"/>
</dbReference>
<keyword evidence="1" id="KW-0413">Isomerase</keyword>
<reference evidence="1 2" key="1">
    <citation type="submission" date="2019-02" db="EMBL/GenBank/DDBJ databases">
        <title>Deep-cultivation of Planctomycetes and their phenomic and genomic characterization uncovers novel biology.</title>
        <authorList>
            <person name="Wiegand S."/>
            <person name="Jogler M."/>
            <person name="Boedeker C."/>
            <person name="Pinto D."/>
            <person name="Vollmers J."/>
            <person name="Rivas-Marin E."/>
            <person name="Kohn T."/>
            <person name="Peeters S.H."/>
            <person name="Heuer A."/>
            <person name="Rast P."/>
            <person name="Oberbeckmann S."/>
            <person name="Bunk B."/>
            <person name="Jeske O."/>
            <person name="Meyerdierks A."/>
            <person name="Storesund J.E."/>
            <person name="Kallscheuer N."/>
            <person name="Luecker S."/>
            <person name="Lage O.M."/>
            <person name="Pohl T."/>
            <person name="Merkel B.J."/>
            <person name="Hornburger P."/>
            <person name="Mueller R.-W."/>
            <person name="Bruemmer F."/>
            <person name="Labrenz M."/>
            <person name="Spormann A.M."/>
            <person name="Op den Camp H."/>
            <person name="Overmann J."/>
            <person name="Amann R."/>
            <person name="Jetten M.S.M."/>
            <person name="Mascher T."/>
            <person name="Medema M.H."/>
            <person name="Devos D.P."/>
            <person name="Kaster A.-K."/>
            <person name="Ovreas L."/>
            <person name="Rohde M."/>
            <person name="Galperin M.Y."/>
            <person name="Jogler C."/>
        </authorList>
    </citation>
    <scope>NUCLEOTIDE SEQUENCE [LARGE SCALE GENOMIC DNA]</scope>
    <source>
        <strain evidence="1 2">K22_7</strain>
    </source>
</reference>
<sequence length="441" mass="47034">MASLRFDVSAASSGPTRLSADRIQSIAGQLDRTRADFLASARDDADPAGFFGLPEQQLAAYLRDRQQSPLGRIFHVANGLHHHFDAVVVLGLDDVTLGARALRDACCDPYHNERSRAARGSKPRMYFGGDAFDNDAAASLIERILEGGYGDTPAERRWAIVVVDRSGESLPTAVALRQFLAALEMSLGAEAAQWLGRLVIPITGGDGRLRLLATEMGCEEVYTIPAGLPSGFDVLSPISLMPAAMLGLDCIKLLEGAAVMNEHFRAAEPADNMAIQHAAVQLACGDAGARPRSQAIVWSEALRTVARWCQSIGDHGNDHGGHPPSPAACETYRGSGIHHIMVDSDRHDVLGVGRLGVGNSLRDQDGLNAIADQTLTELMQSAAGNHRDRSAQSGELTTITTLPTIDTFVLGQLFQMCMISAHLQRQFIGEPSSPGPDSGSA</sequence>
<dbReference type="EC" id="5.3.1.9" evidence="1"/>
<dbReference type="OrthoDB" id="140919at2"/>
<dbReference type="Gene3D" id="3.40.50.10490">
    <property type="entry name" value="Glucose-6-phosphate isomerase like protein, domain 1"/>
    <property type="match status" value="2"/>
</dbReference>
<keyword evidence="2" id="KW-1185">Reference proteome</keyword>
<dbReference type="KEGG" id="rlc:K227x_11550"/>
<dbReference type="Proteomes" id="UP000318538">
    <property type="component" value="Chromosome"/>
</dbReference>
<dbReference type="GO" id="GO:0006094">
    <property type="term" value="P:gluconeogenesis"/>
    <property type="evidence" value="ECO:0007669"/>
    <property type="project" value="InterPro"/>
</dbReference>
<name>A0A517N6L2_9BACT</name>
<dbReference type="InterPro" id="IPR001672">
    <property type="entry name" value="G6P_Isomerase"/>
</dbReference>
<dbReference type="InterPro" id="IPR046348">
    <property type="entry name" value="SIS_dom_sf"/>
</dbReference>
<dbReference type="SUPFAM" id="SSF53697">
    <property type="entry name" value="SIS domain"/>
    <property type="match status" value="1"/>
</dbReference>
<evidence type="ECO:0000313" key="1">
    <source>
        <dbReference type="EMBL" id="QDT02777.1"/>
    </source>
</evidence>
<evidence type="ECO:0000313" key="2">
    <source>
        <dbReference type="Proteomes" id="UP000318538"/>
    </source>
</evidence>
<dbReference type="EMBL" id="CP036525">
    <property type="protein sequence ID" value="QDT02777.1"/>
    <property type="molecule type" value="Genomic_DNA"/>
</dbReference>
<organism evidence="1 2">
    <name type="scientific">Rubripirellula lacrimiformis</name>
    <dbReference type="NCBI Taxonomy" id="1930273"/>
    <lineage>
        <taxon>Bacteria</taxon>
        <taxon>Pseudomonadati</taxon>
        <taxon>Planctomycetota</taxon>
        <taxon>Planctomycetia</taxon>
        <taxon>Pirellulales</taxon>
        <taxon>Pirellulaceae</taxon>
        <taxon>Rubripirellula</taxon>
    </lineage>
</organism>
<gene>
    <name evidence="1" type="primary">pgi_1</name>
    <name evidence="1" type="ORF">K227x_11550</name>
</gene>
<dbReference type="AlphaFoldDB" id="A0A517N6L2"/>
<accession>A0A517N6L2</accession>